<sequence length="101" mass="11609">MTSNERSSNHRRLLFPIGALIFSEGVDRIMREGRLDPMPYIQRHIRGDWGDVTDLRWQENNAAVTSGKPLGSRYIVTRELTIRIVTEADRSATHVMLRSES</sequence>
<evidence type="ECO:0000313" key="1">
    <source>
        <dbReference type="EMBL" id="OAH48564.1"/>
    </source>
</evidence>
<comment type="caution">
    <text evidence="1">The sequence shown here is derived from an EMBL/GenBank/DDBJ whole genome shotgun (WGS) entry which is preliminary data.</text>
</comment>
<proteinExistence type="predicted"/>
<dbReference type="RefSeq" id="WP_023102518.1">
    <property type="nucleotide sequence ID" value="NZ_LSTU01000037.1"/>
</dbReference>
<name>A0AAP7FL98_9PSED</name>
<evidence type="ECO:0000313" key="2">
    <source>
        <dbReference type="Proteomes" id="UP000077242"/>
    </source>
</evidence>
<dbReference type="Proteomes" id="UP000077242">
    <property type="component" value="Unassembled WGS sequence"/>
</dbReference>
<reference evidence="2" key="1">
    <citation type="submission" date="2016-02" db="EMBL/GenBank/DDBJ databases">
        <title>Dietzia cinnamea strain CD11_5 genome sequencing and assembly.</title>
        <authorList>
            <person name="Kaur G."/>
            <person name="Nair G.R."/>
            <person name="Mayilraj S."/>
        </authorList>
    </citation>
    <scope>NUCLEOTIDE SEQUENCE [LARGE SCALE GENOMIC DNA]</scope>
    <source>
        <strain evidence="2">CD10_2</strain>
    </source>
</reference>
<protein>
    <submittedName>
        <fullName evidence="1">Uncharacterized protein</fullName>
    </submittedName>
</protein>
<organism evidence="1 2">
    <name type="scientific">Pseudomonas monteilii</name>
    <dbReference type="NCBI Taxonomy" id="76759"/>
    <lineage>
        <taxon>Bacteria</taxon>
        <taxon>Pseudomonadati</taxon>
        <taxon>Pseudomonadota</taxon>
        <taxon>Gammaproteobacteria</taxon>
        <taxon>Pseudomonadales</taxon>
        <taxon>Pseudomonadaceae</taxon>
        <taxon>Pseudomonas</taxon>
    </lineage>
</organism>
<accession>A0AAP7FL98</accession>
<dbReference type="AlphaFoldDB" id="A0AAP7FL98"/>
<dbReference type="EMBL" id="LSTU01000037">
    <property type="protein sequence ID" value="OAH48564.1"/>
    <property type="molecule type" value="Genomic_DNA"/>
</dbReference>
<gene>
    <name evidence="1" type="ORF">AYJ70_17140</name>
</gene>